<evidence type="ECO:0000259" key="6">
    <source>
        <dbReference type="PROSITE" id="PS50076"/>
    </source>
</evidence>
<keyword evidence="4" id="KW-1133">Transmembrane helix</keyword>
<feature type="transmembrane region" description="Helical" evidence="4">
    <location>
        <begin position="336"/>
        <end position="362"/>
    </location>
</feature>
<dbReference type="SMART" id="SM00241">
    <property type="entry name" value="ZP"/>
    <property type="match status" value="1"/>
</dbReference>
<accession>A0A1J1IFY0</accession>
<dbReference type="PROSITE" id="PS00028">
    <property type="entry name" value="ZINC_FINGER_C2H2_1"/>
    <property type="match status" value="2"/>
</dbReference>
<feature type="region of interest" description="Disordered" evidence="3">
    <location>
        <begin position="370"/>
        <end position="394"/>
    </location>
</feature>
<keyword evidence="2" id="KW-0863">Zinc-finger</keyword>
<feature type="chain" id="PRO_5013131298" evidence="5">
    <location>
        <begin position="20"/>
        <end position="872"/>
    </location>
</feature>
<feature type="compositionally biased region" description="Polar residues" evidence="3">
    <location>
        <begin position="636"/>
        <end position="646"/>
    </location>
</feature>
<dbReference type="EMBL" id="CVRI01000048">
    <property type="protein sequence ID" value="CRK99128.1"/>
    <property type="molecule type" value="Genomic_DNA"/>
</dbReference>
<evidence type="ECO:0000256" key="5">
    <source>
        <dbReference type="SAM" id="SignalP"/>
    </source>
</evidence>
<dbReference type="InterPro" id="IPR018253">
    <property type="entry name" value="DnaJ_domain_CS"/>
</dbReference>
<evidence type="ECO:0000256" key="2">
    <source>
        <dbReference type="PROSITE-ProRule" id="PRU00042"/>
    </source>
</evidence>
<dbReference type="Proteomes" id="UP000183832">
    <property type="component" value="Unassembled WGS sequence"/>
</dbReference>
<gene>
    <name evidence="9" type="ORF">CLUMA_CG011997</name>
</gene>
<dbReference type="SMART" id="SM00271">
    <property type="entry name" value="DnaJ"/>
    <property type="match status" value="1"/>
</dbReference>
<name>A0A1J1IFY0_9DIPT</name>
<dbReference type="SMART" id="SM00355">
    <property type="entry name" value="ZnF_C2H2"/>
    <property type="match status" value="2"/>
</dbReference>
<keyword evidence="5" id="KW-0732">Signal</keyword>
<keyword evidence="10" id="KW-1185">Reference proteome</keyword>
<dbReference type="PROSITE" id="PS50157">
    <property type="entry name" value="ZINC_FINGER_C2H2_2"/>
    <property type="match status" value="2"/>
</dbReference>
<feature type="region of interest" description="Disordered" evidence="3">
    <location>
        <begin position="631"/>
        <end position="676"/>
    </location>
</feature>
<evidence type="ECO:0000259" key="8">
    <source>
        <dbReference type="PROSITE" id="PS51034"/>
    </source>
</evidence>
<dbReference type="PROSITE" id="PS50076">
    <property type="entry name" value="DNAJ_2"/>
    <property type="match status" value="1"/>
</dbReference>
<evidence type="ECO:0000259" key="7">
    <source>
        <dbReference type="PROSITE" id="PS50157"/>
    </source>
</evidence>
<evidence type="ECO:0000313" key="10">
    <source>
        <dbReference type="Proteomes" id="UP000183832"/>
    </source>
</evidence>
<feature type="domain" description="C2H2-type" evidence="7">
    <location>
        <begin position="493"/>
        <end position="521"/>
    </location>
</feature>
<dbReference type="PROSITE" id="PS00636">
    <property type="entry name" value="DNAJ_1"/>
    <property type="match status" value="1"/>
</dbReference>
<dbReference type="GO" id="GO:0030544">
    <property type="term" value="F:Hsp70 protein binding"/>
    <property type="evidence" value="ECO:0007669"/>
    <property type="project" value="InterPro"/>
</dbReference>
<evidence type="ECO:0000256" key="3">
    <source>
        <dbReference type="SAM" id="MobiDB-lite"/>
    </source>
</evidence>
<feature type="compositionally biased region" description="Low complexity" evidence="3">
    <location>
        <begin position="662"/>
        <end position="671"/>
    </location>
</feature>
<dbReference type="AlphaFoldDB" id="A0A1J1IFY0"/>
<dbReference type="Pfam" id="PF00226">
    <property type="entry name" value="DnaJ"/>
    <property type="match status" value="1"/>
</dbReference>
<dbReference type="InterPro" id="IPR001623">
    <property type="entry name" value="DnaJ_domain"/>
</dbReference>
<dbReference type="GO" id="GO:0008270">
    <property type="term" value="F:zinc ion binding"/>
    <property type="evidence" value="ECO:0007669"/>
    <property type="project" value="UniProtKB-KW"/>
</dbReference>
<dbReference type="InterPro" id="IPR036869">
    <property type="entry name" value="J_dom_sf"/>
</dbReference>
<dbReference type="PROSITE" id="PS51034">
    <property type="entry name" value="ZP_2"/>
    <property type="match status" value="1"/>
</dbReference>
<keyword evidence="4" id="KW-0472">Membrane</keyword>
<dbReference type="PANTHER" id="PTHR45168:SF3">
    <property type="entry name" value="DNAJ HEAT SHOCK PROTEIN FAMILY (HSP40) MEMBER B2"/>
    <property type="match status" value="1"/>
</dbReference>
<evidence type="ECO:0000256" key="4">
    <source>
        <dbReference type="SAM" id="Phobius"/>
    </source>
</evidence>
<feature type="domain" description="C2H2-type" evidence="7">
    <location>
        <begin position="522"/>
        <end position="549"/>
    </location>
</feature>
<dbReference type="InterPro" id="IPR043183">
    <property type="entry name" value="DNJB2/6-like"/>
</dbReference>
<reference evidence="9 10" key="1">
    <citation type="submission" date="2015-04" db="EMBL/GenBank/DDBJ databases">
        <authorList>
            <person name="Syromyatnikov M.Y."/>
            <person name="Popov V.N."/>
        </authorList>
    </citation>
    <scope>NUCLEOTIDE SEQUENCE [LARGE SCALE GENOMIC DNA]</scope>
</reference>
<dbReference type="GO" id="GO:0051082">
    <property type="term" value="F:unfolded protein binding"/>
    <property type="evidence" value="ECO:0007669"/>
    <property type="project" value="InterPro"/>
</dbReference>
<feature type="domain" description="ZP" evidence="8">
    <location>
        <begin position="32"/>
        <end position="281"/>
    </location>
</feature>
<keyword evidence="2" id="KW-0862">Zinc</keyword>
<dbReference type="STRING" id="568069.A0A1J1IFY0"/>
<dbReference type="InterPro" id="IPR036236">
    <property type="entry name" value="Znf_C2H2_sf"/>
</dbReference>
<dbReference type="OrthoDB" id="6351704at2759"/>
<dbReference type="InterPro" id="IPR001507">
    <property type="entry name" value="ZP_dom"/>
</dbReference>
<keyword evidence="1" id="KW-0143">Chaperone</keyword>
<dbReference type="SUPFAM" id="SSF57667">
    <property type="entry name" value="beta-beta-alpha zinc fingers"/>
    <property type="match status" value="1"/>
</dbReference>
<organism evidence="9 10">
    <name type="scientific">Clunio marinus</name>
    <dbReference type="NCBI Taxonomy" id="568069"/>
    <lineage>
        <taxon>Eukaryota</taxon>
        <taxon>Metazoa</taxon>
        <taxon>Ecdysozoa</taxon>
        <taxon>Arthropoda</taxon>
        <taxon>Hexapoda</taxon>
        <taxon>Insecta</taxon>
        <taxon>Pterygota</taxon>
        <taxon>Neoptera</taxon>
        <taxon>Endopterygota</taxon>
        <taxon>Diptera</taxon>
        <taxon>Nematocera</taxon>
        <taxon>Chironomoidea</taxon>
        <taxon>Chironomidae</taxon>
        <taxon>Clunio</taxon>
    </lineage>
</organism>
<keyword evidence="4" id="KW-0812">Transmembrane</keyword>
<dbReference type="Gene3D" id="1.10.287.110">
    <property type="entry name" value="DnaJ domain"/>
    <property type="match status" value="1"/>
</dbReference>
<proteinExistence type="predicted"/>
<dbReference type="Gene3D" id="3.30.160.60">
    <property type="entry name" value="Classic Zinc Finger"/>
    <property type="match status" value="1"/>
</dbReference>
<dbReference type="CDD" id="cd06257">
    <property type="entry name" value="DnaJ"/>
    <property type="match status" value="1"/>
</dbReference>
<keyword evidence="2" id="KW-0479">Metal-binding</keyword>
<feature type="compositionally biased region" description="Polar residues" evidence="3">
    <location>
        <begin position="383"/>
        <end position="394"/>
    </location>
</feature>
<feature type="domain" description="J" evidence="6">
    <location>
        <begin position="563"/>
        <end position="629"/>
    </location>
</feature>
<dbReference type="PANTHER" id="PTHR45168">
    <property type="entry name" value="DNAJ HOMOLOG SUBFAMILY B MEMBER 2"/>
    <property type="match status" value="1"/>
</dbReference>
<feature type="region of interest" description="Disordered" evidence="3">
    <location>
        <begin position="742"/>
        <end position="769"/>
    </location>
</feature>
<dbReference type="SUPFAM" id="SSF46565">
    <property type="entry name" value="Chaperone J-domain"/>
    <property type="match status" value="1"/>
</dbReference>
<evidence type="ECO:0000256" key="1">
    <source>
        <dbReference type="ARBA" id="ARBA00023186"/>
    </source>
</evidence>
<dbReference type="InterPro" id="IPR013087">
    <property type="entry name" value="Znf_C2H2_type"/>
</dbReference>
<dbReference type="PRINTS" id="PR00625">
    <property type="entry name" value="JDOMAIN"/>
</dbReference>
<sequence>MLPRILFVLLWHCFAGIHANKVDQKILSIEANCTRDLMHVKINMGQPFKGMIFAKGFSEECGSVPGLQSLTLPLSSCGIRSTFMSKDTMQYTVRLVAQMDSKLQQKSDVEINAKCLVPSEMMDVNLQENEVKQQRNGRMRFLKAATKIRSWLEVGSKEGQDYAIVGENSTLLVRSVLARNVGMKVVDCVAFDGVGESSQRLFDEFGCPIDSQIMPDFIETVVDIEDGWSKNNDDDIVQKVFTTKFQAFKFPDRDIIHFNCGVHLCKGECPKENCNADHKRKINKPLARIEVFNSLKVLAPQIEIDRPMEKNKSSAFTSSPSSYLGPDVLCVSQSKLAIAFCTLGIIFLIAVIIAIFCSLRYLSQRRIYRSRPSSDHSGRRSIFSVSSGTNPSQSSLEIDTMENFITVKREDGEIVNNPAERNIILLRYAAFLNENENNAGINIQTIQQNQQHHQAVPIQIIEHPQPTRKSTKANVQNAQGTNMQQTNQKVGGLQCHLCSKVLCNSQYLSQHIRVVHENIREHACSFCDMKFGSKSHLIIHERKHTGERPYVCDGKDTTIQMVEYYRILEVSKTATDAEIKKAYKKLALKWHPDKNPDNLDEANRKFREISEAYEVLSDAKKRKIYDDVRSGRYESTKTSSRSHYQPSSRDYSSSYDRYDGPRYNSSRYSDYSSKKKRRIYDQYGKEGLLGHNEGSHGNHHRRRHHDPFESDFIFGGFPFVFRDPEEVFREFFGGSPFDDIFNQGHSRRHHHQNGNAGGSRHPHHRSSHPQNVMSPFLSFSLMDDMFSPHGFGGLSAMNGGFTSLSTFSNGSHSGGGGGNVKRISTSTSFVNGKKVVTKKVYENGVETVMSYENDILKSKTVNGVPQAISYNH</sequence>
<protein>
    <submittedName>
        <fullName evidence="9">CLUMA_CG011997, isoform A</fullName>
    </submittedName>
</protein>
<evidence type="ECO:0000313" key="9">
    <source>
        <dbReference type="EMBL" id="CRK99128.1"/>
    </source>
</evidence>
<feature type="signal peptide" evidence="5">
    <location>
        <begin position="1"/>
        <end position="19"/>
    </location>
</feature>